<name>A0A9D2QGB3_9FIRM</name>
<evidence type="ECO:0000256" key="1">
    <source>
        <dbReference type="ARBA" id="ARBA00023295"/>
    </source>
</evidence>
<sequence length="103" mass="11739">DTLIPDGEGGMTVQDDYRIAYLRDHLLEVEKALDEGVDVMGYAAWGCIDVVSASTAQLKKRYGFIYVDRNEDGSGTLNRYRKKSFWWYRDVIASNGRTLHDEA</sequence>
<dbReference type="GO" id="GO:0005829">
    <property type="term" value="C:cytosol"/>
    <property type="evidence" value="ECO:0007669"/>
    <property type="project" value="TreeGrafter"/>
</dbReference>
<comment type="caution">
    <text evidence="3">The sequence shown here is derived from an EMBL/GenBank/DDBJ whole genome shotgun (WGS) entry which is preliminary data.</text>
</comment>
<dbReference type="GO" id="GO:0016052">
    <property type="term" value="P:carbohydrate catabolic process"/>
    <property type="evidence" value="ECO:0007669"/>
    <property type="project" value="TreeGrafter"/>
</dbReference>
<dbReference type="PRINTS" id="PR00131">
    <property type="entry name" value="GLHYDRLASE1"/>
</dbReference>
<dbReference type="PANTHER" id="PTHR10353">
    <property type="entry name" value="GLYCOSYL HYDROLASE"/>
    <property type="match status" value="1"/>
</dbReference>
<gene>
    <name evidence="3" type="ORF">H9926_03575</name>
</gene>
<dbReference type="GO" id="GO:0008422">
    <property type="term" value="F:beta-glucosidase activity"/>
    <property type="evidence" value="ECO:0007669"/>
    <property type="project" value="TreeGrafter"/>
</dbReference>
<evidence type="ECO:0000313" key="4">
    <source>
        <dbReference type="Proteomes" id="UP000823922"/>
    </source>
</evidence>
<reference evidence="3" key="2">
    <citation type="submission" date="2021-04" db="EMBL/GenBank/DDBJ databases">
        <authorList>
            <person name="Gilroy R."/>
        </authorList>
    </citation>
    <scope>NUCLEOTIDE SEQUENCE</scope>
    <source>
        <strain evidence="3">ChiBcec1-1630</strain>
    </source>
</reference>
<dbReference type="InterPro" id="IPR001360">
    <property type="entry name" value="Glyco_hydro_1"/>
</dbReference>
<dbReference type="InterPro" id="IPR017853">
    <property type="entry name" value="GH"/>
</dbReference>
<protein>
    <submittedName>
        <fullName evidence="3">Family 1 glycosylhydrolase</fullName>
    </submittedName>
</protein>
<dbReference type="Gene3D" id="3.20.20.80">
    <property type="entry name" value="Glycosidases"/>
    <property type="match status" value="1"/>
</dbReference>
<organism evidence="3 4">
    <name type="scientific">Candidatus Eisenbergiella intestinigallinarum</name>
    <dbReference type="NCBI Taxonomy" id="2838549"/>
    <lineage>
        <taxon>Bacteria</taxon>
        <taxon>Bacillati</taxon>
        <taxon>Bacillota</taxon>
        <taxon>Clostridia</taxon>
        <taxon>Lachnospirales</taxon>
        <taxon>Lachnospiraceae</taxon>
        <taxon>Eisenbergiella</taxon>
    </lineage>
</organism>
<evidence type="ECO:0000256" key="2">
    <source>
        <dbReference type="RuleBase" id="RU003690"/>
    </source>
</evidence>
<evidence type="ECO:0000313" key="3">
    <source>
        <dbReference type="EMBL" id="HJC87080.1"/>
    </source>
</evidence>
<dbReference type="Proteomes" id="UP000823922">
    <property type="component" value="Unassembled WGS sequence"/>
</dbReference>
<feature type="non-terminal residue" evidence="3">
    <location>
        <position position="1"/>
    </location>
</feature>
<dbReference type="EMBL" id="DWVS01000085">
    <property type="protein sequence ID" value="HJC87080.1"/>
    <property type="molecule type" value="Genomic_DNA"/>
</dbReference>
<reference evidence="3" key="1">
    <citation type="journal article" date="2021" name="PeerJ">
        <title>Extensive microbial diversity within the chicken gut microbiome revealed by metagenomics and culture.</title>
        <authorList>
            <person name="Gilroy R."/>
            <person name="Ravi A."/>
            <person name="Getino M."/>
            <person name="Pursley I."/>
            <person name="Horton D.L."/>
            <person name="Alikhan N.F."/>
            <person name="Baker D."/>
            <person name="Gharbi K."/>
            <person name="Hall N."/>
            <person name="Watson M."/>
            <person name="Adriaenssens E.M."/>
            <person name="Foster-Nyarko E."/>
            <person name="Jarju S."/>
            <person name="Secka A."/>
            <person name="Antonio M."/>
            <person name="Oren A."/>
            <person name="Chaudhuri R.R."/>
            <person name="La Ragione R."/>
            <person name="Hildebrand F."/>
            <person name="Pallen M.J."/>
        </authorList>
    </citation>
    <scope>NUCLEOTIDE SEQUENCE</scope>
    <source>
        <strain evidence="3">ChiBcec1-1630</strain>
    </source>
</reference>
<proteinExistence type="inferred from homology"/>
<dbReference type="AlphaFoldDB" id="A0A9D2QGB3"/>
<keyword evidence="1" id="KW-0326">Glycosidase</keyword>
<dbReference type="Pfam" id="PF00232">
    <property type="entry name" value="Glyco_hydro_1"/>
    <property type="match status" value="1"/>
</dbReference>
<dbReference type="PANTHER" id="PTHR10353:SF122">
    <property type="entry name" value="6-PHOSPHO-BETA-GLUCOSIDASE ASCB-RELATED"/>
    <property type="match status" value="1"/>
</dbReference>
<accession>A0A9D2QGB3</accession>
<keyword evidence="1" id="KW-0378">Hydrolase</keyword>
<dbReference type="SUPFAM" id="SSF51445">
    <property type="entry name" value="(Trans)glycosidases"/>
    <property type="match status" value="1"/>
</dbReference>
<comment type="similarity">
    <text evidence="2">Belongs to the glycosyl hydrolase 1 family.</text>
</comment>